<feature type="compositionally biased region" description="Acidic residues" evidence="1">
    <location>
        <begin position="438"/>
        <end position="450"/>
    </location>
</feature>
<feature type="region of interest" description="Disordered" evidence="1">
    <location>
        <begin position="436"/>
        <end position="466"/>
    </location>
</feature>
<dbReference type="GeneID" id="85454172"/>
<evidence type="ECO:0000313" key="2">
    <source>
        <dbReference type="EMBL" id="KAK1673150.1"/>
    </source>
</evidence>
<accession>A0AAJ0EVD4</accession>
<dbReference type="RefSeq" id="XP_060427153.1">
    <property type="nucleotide sequence ID" value="XM_060569646.1"/>
</dbReference>
<name>A0AAJ0EVD4_9PEZI</name>
<gene>
    <name evidence="2" type="ORF">BDP55DRAFT_556971</name>
</gene>
<keyword evidence="3" id="KW-1185">Reference proteome</keyword>
<dbReference type="Proteomes" id="UP001224890">
    <property type="component" value="Unassembled WGS sequence"/>
</dbReference>
<sequence>MALTPRMEPYARLLFRLYEALVLLSIIRPIGGAHVVSRLGNYTTQDVRRRFLKNLAFLCDYRKGGSTAAAIAVEDRSDCYVFWVALNEGAGDKVMDFLKDVLKRLRVFCERFDDRVTAEEALVARCTVFGATRLRQESRILRSSANKCRISLESSVEEADAKLIKWLRRFEDNTPDAILCRTAYRSRKDHEMRRIEQLGHCQDSEDFAHPDDITKAFRAVRHMIGRLAARIRSVNQLLDDSKRMENLLKTYQVAAVRRPISASVPEADAHTTLPRILNRILPETDSRYNSYLGFLQRMNPQVDIEARLHNKFEVGGLLTCIHAEVQMLHHFFESGRRYVSADRYIACSKPACVGCESYTRHHPARVTLLDAHKKVYPNWGIVSLVGGKQNPGWINQRKIINDVIGDLKPMVIDHLGELHAATLRRPDSLTEITASLVDESDTGSETEGLDGSEAGPSSEGECTRSSTRYRVRTRLTDLVRCTIDSIQSGQCDRPTGYLNGRWRGRPPRGTWRRWRAWERWKFQE</sequence>
<dbReference type="PANTHER" id="PTHR42037:SF1">
    <property type="match status" value="1"/>
</dbReference>
<comment type="caution">
    <text evidence="2">The sequence shown here is derived from an EMBL/GenBank/DDBJ whole genome shotgun (WGS) entry which is preliminary data.</text>
</comment>
<proteinExistence type="predicted"/>
<evidence type="ECO:0000256" key="1">
    <source>
        <dbReference type="SAM" id="MobiDB-lite"/>
    </source>
</evidence>
<dbReference type="AlphaFoldDB" id="A0AAJ0EVD4"/>
<protein>
    <submittedName>
        <fullName evidence="2">Uncharacterized protein</fullName>
    </submittedName>
</protein>
<dbReference type="PANTHER" id="PTHR42037">
    <property type="match status" value="1"/>
</dbReference>
<reference evidence="2" key="1">
    <citation type="submission" date="2021-06" db="EMBL/GenBank/DDBJ databases">
        <title>Comparative genomics, transcriptomics and evolutionary studies reveal genomic signatures of adaptation to plant cell wall in hemibiotrophic fungi.</title>
        <authorList>
            <consortium name="DOE Joint Genome Institute"/>
            <person name="Baroncelli R."/>
            <person name="Diaz J.F."/>
            <person name="Benocci T."/>
            <person name="Peng M."/>
            <person name="Battaglia E."/>
            <person name="Haridas S."/>
            <person name="Andreopoulos W."/>
            <person name="Labutti K."/>
            <person name="Pangilinan J."/>
            <person name="Floch G.L."/>
            <person name="Makela M.R."/>
            <person name="Henrissat B."/>
            <person name="Grigoriev I.V."/>
            <person name="Crouch J.A."/>
            <person name="De Vries R.P."/>
            <person name="Sukno S.A."/>
            <person name="Thon M.R."/>
        </authorList>
    </citation>
    <scope>NUCLEOTIDE SEQUENCE</scope>
    <source>
        <strain evidence="2">CBS 193.32</strain>
    </source>
</reference>
<dbReference type="InterPro" id="IPR027796">
    <property type="entry name" value="OTT_1508_deam-like"/>
</dbReference>
<organism evidence="2 3">
    <name type="scientific">Colletotrichum godetiae</name>
    <dbReference type="NCBI Taxonomy" id="1209918"/>
    <lineage>
        <taxon>Eukaryota</taxon>
        <taxon>Fungi</taxon>
        <taxon>Dikarya</taxon>
        <taxon>Ascomycota</taxon>
        <taxon>Pezizomycotina</taxon>
        <taxon>Sordariomycetes</taxon>
        <taxon>Hypocreomycetidae</taxon>
        <taxon>Glomerellales</taxon>
        <taxon>Glomerellaceae</taxon>
        <taxon>Colletotrichum</taxon>
        <taxon>Colletotrichum acutatum species complex</taxon>
    </lineage>
</organism>
<evidence type="ECO:0000313" key="3">
    <source>
        <dbReference type="Proteomes" id="UP001224890"/>
    </source>
</evidence>
<dbReference type="EMBL" id="JAHMHR010000033">
    <property type="protein sequence ID" value="KAK1673150.1"/>
    <property type="molecule type" value="Genomic_DNA"/>
</dbReference>
<dbReference type="Pfam" id="PF14441">
    <property type="entry name" value="OTT_1508_deam"/>
    <property type="match status" value="1"/>
</dbReference>